<keyword evidence="3" id="KW-0378">Hydrolase</keyword>
<dbReference type="PANTHER" id="PTHR43722">
    <property type="entry name" value="PROLINE IMINOPEPTIDASE"/>
    <property type="match status" value="1"/>
</dbReference>
<dbReference type="GO" id="GO:0004177">
    <property type="term" value="F:aminopeptidase activity"/>
    <property type="evidence" value="ECO:0007669"/>
    <property type="project" value="UniProtKB-EC"/>
</dbReference>
<feature type="domain" description="Peptidase S33 tripeptidyl aminopeptidase-like C-terminal" evidence="2">
    <location>
        <begin position="449"/>
        <end position="537"/>
    </location>
</feature>
<evidence type="ECO:0000313" key="3">
    <source>
        <dbReference type="EMBL" id="MBO0654693.1"/>
    </source>
</evidence>
<dbReference type="InterPro" id="IPR029058">
    <property type="entry name" value="AB_hydrolase_fold"/>
</dbReference>
<sequence length="551" mass="58076">MTEDNGPISPSSALESGRSIRTRAKARCARRRSGRAPTTVAAAAAALTLLAALGPAPSSAASPPAPPPPSAPRPAVPPRFIPGPCPAPSEPISALSTARCGFLEVPENRARPGGRTIRLAVAVIPATSAKPATDPVVFMAGGPGADTFDDIPFLVDSGLNRDRELIIMAQRGNLYAQPHLACPEMDRFTAKAVGLPYAAPSTERLLLDAVKTCRDRLTAAGIDLSAYNTTENAADFADLRTAMGLPSWNVYGYSYGSDLALTYLRKHPQGIRAVAIDSVAPPRTTRLPVTWRSAHEGIDSLLKACAAEPRCKSRYPGLRRTLTEQVRRLEAQPLTLNARPPRGGDPVKVVLDGGALLNLLVANAVPATDVPAALEELAHGRPERFARARAADSLQTVGEWAHGLTESVACSEWVPGTSAADLLNAGRRAFPGWPDTVLAQAPQLPFQHEVCRVWNVPDRTAAQRVTTVSAIPTLIVSGTFDTKTGASLARDAARTLSRSTSVQIPGIGHWVVPQSPCAQHVLASFLASPTVPPDTVCVGGLAPKPFTIIPK</sequence>
<dbReference type="InterPro" id="IPR005944">
    <property type="entry name" value="Pro_iminopeptidase"/>
</dbReference>
<accession>A0A939FQ91</accession>
<organism evidence="3 4">
    <name type="scientific">Streptomyces triculaminicus</name>
    <dbReference type="NCBI Taxonomy" id="2816232"/>
    <lineage>
        <taxon>Bacteria</taxon>
        <taxon>Bacillati</taxon>
        <taxon>Actinomycetota</taxon>
        <taxon>Actinomycetes</taxon>
        <taxon>Kitasatosporales</taxon>
        <taxon>Streptomycetaceae</taxon>
        <taxon>Streptomyces</taxon>
    </lineage>
</organism>
<dbReference type="Proteomes" id="UP000664781">
    <property type="component" value="Unassembled WGS sequence"/>
</dbReference>
<reference evidence="3" key="1">
    <citation type="submission" date="2021-03" db="EMBL/GenBank/DDBJ databases">
        <title>Streptomyces strains.</title>
        <authorList>
            <person name="Lund M.B."/>
            <person name="Toerring T."/>
        </authorList>
    </citation>
    <scope>NUCLEOTIDE SEQUENCE</scope>
    <source>
        <strain evidence="3">JCM 4242</strain>
    </source>
</reference>
<protein>
    <submittedName>
        <fullName evidence="3">Alpha/beta fold hydrolase</fullName>
    </submittedName>
</protein>
<feature type="region of interest" description="Disordered" evidence="1">
    <location>
        <begin position="55"/>
        <end position="80"/>
    </location>
</feature>
<keyword evidence="4" id="KW-1185">Reference proteome</keyword>
<name>A0A939FQ91_9ACTN</name>
<dbReference type="SUPFAM" id="SSF53474">
    <property type="entry name" value="alpha/beta-Hydrolases"/>
    <property type="match status" value="1"/>
</dbReference>
<feature type="compositionally biased region" description="Basic residues" evidence="1">
    <location>
        <begin position="20"/>
        <end position="34"/>
    </location>
</feature>
<dbReference type="Gene3D" id="3.40.50.1820">
    <property type="entry name" value="alpha/beta hydrolase"/>
    <property type="match status" value="1"/>
</dbReference>
<dbReference type="GO" id="GO:0005737">
    <property type="term" value="C:cytoplasm"/>
    <property type="evidence" value="ECO:0007669"/>
    <property type="project" value="InterPro"/>
</dbReference>
<dbReference type="EMBL" id="JAFMOF010000002">
    <property type="protein sequence ID" value="MBO0654693.1"/>
    <property type="molecule type" value="Genomic_DNA"/>
</dbReference>
<evidence type="ECO:0000259" key="2">
    <source>
        <dbReference type="Pfam" id="PF08386"/>
    </source>
</evidence>
<feature type="region of interest" description="Disordered" evidence="1">
    <location>
        <begin position="1"/>
        <end position="38"/>
    </location>
</feature>
<feature type="compositionally biased region" description="Pro residues" evidence="1">
    <location>
        <begin position="63"/>
        <end position="80"/>
    </location>
</feature>
<evidence type="ECO:0000313" key="4">
    <source>
        <dbReference type="Proteomes" id="UP000664781"/>
    </source>
</evidence>
<dbReference type="GO" id="GO:0006508">
    <property type="term" value="P:proteolysis"/>
    <property type="evidence" value="ECO:0007669"/>
    <property type="project" value="InterPro"/>
</dbReference>
<comment type="caution">
    <text evidence="3">The sequence shown here is derived from an EMBL/GenBank/DDBJ whole genome shotgun (WGS) entry which is preliminary data.</text>
</comment>
<gene>
    <name evidence="3" type="ORF">J1792_18480</name>
</gene>
<dbReference type="InterPro" id="IPR013595">
    <property type="entry name" value="Pept_S33_TAP-like_C"/>
</dbReference>
<dbReference type="Pfam" id="PF08386">
    <property type="entry name" value="Abhydrolase_4"/>
    <property type="match status" value="1"/>
</dbReference>
<evidence type="ECO:0000256" key="1">
    <source>
        <dbReference type="SAM" id="MobiDB-lite"/>
    </source>
</evidence>
<dbReference type="PANTHER" id="PTHR43722:SF1">
    <property type="entry name" value="PROLINE IMINOPEPTIDASE"/>
    <property type="match status" value="1"/>
</dbReference>
<proteinExistence type="predicted"/>
<dbReference type="AlphaFoldDB" id="A0A939FQ91"/>